<evidence type="ECO:0000313" key="2">
    <source>
        <dbReference type="EMBL" id="GAI87623.1"/>
    </source>
</evidence>
<gene>
    <name evidence="2" type="ORF">S12H4_15535</name>
</gene>
<evidence type="ECO:0000256" key="1">
    <source>
        <dbReference type="SAM" id="Phobius"/>
    </source>
</evidence>
<proteinExistence type="predicted"/>
<name>X1S403_9ZZZZ</name>
<reference evidence="2" key="1">
    <citation type="journal article" date="2014" name="Front. Microbiol.">
        <title>High frequency of phylogenetically diverse reductive dehalogenase-homologous genes in deep subseafloor sedimentary metagenomes.</title>
        <authorList>
            <person name="Kawai M."/>
            <person name="Futagami T."/>
            <person name="Toyoda A."/>
            <person name="Takaki Y."/>
            <person name="Nishi S."/>
            <person name="Hori S."/>
            <person name="Arai W."/>
            <person name="Tsubouchi T."/>
            <person name="Morono Y."/>
            <person name="Uchiyama I."/>
            <person name="Ito T."/>
            <person name="Fujiyama A."/>
            <person name="Inagaki F."/>
            <person name="Takami H."/>
        </authorList>
    </citation>
    <scope>NUCLEOTIDE SEQUENCE</scope>
    <source>
        <strain evidence="2">Expedition CK06-06</strain>
    </source>
</reference>
<feature type="non-terminal residue" evidence="2">
    <location>
        <position position="1"/>
    </location>
</feature>
<dbReference type="EMBL" id="BARW01007471">
    <property type="protein sequence ID" value="GAI87623.1"/>
    <property type="molecule type" value="Genomic_DNA"/>
</dbReference>
<sequence>NSFQIVIGKLFSKLLQLILLLAISLPLLAIREI</sequence>
<protein>
    <submittedName>
        <fullName evidence="2">Uncharacterized protein</fullName>
    </submittedName>
</protein>
<keyword evidence="1" id="KW-1133">Transmembrane helix</keyword>
<feature type="transmembrane region" description="Helical" evidence="1">
    <location>
        <begin position="14"/>
        <end position="30"/>
    </location>
</feature>
<comment type="caution">
    <text evidence="2">The sequence shown here is derived from an EMBL/GenBank/DDBJ whole genome shotgun (WGS) entry which is preliminary data.</text>
</comment>
<keyword evidence="1" id="KW-0472">Membrane</keyword>
<dbReference type="AlphaFoldDB" id="X1S403"/>
<organism evidence="2">
    <name type="scientific">marine sediment metagenome</name>
    <dbReference type="NCBI Taxonomy" id="412755"/>
    <lineage>
        <taxon>unclassified sequences</taxon>
        <taxon>metagenomes</taxon>
        <taxon>ecological metagenomes</taxon>
    </lineage>
</organism>
<keyword evidence="1" id="KW-0812">Transmembrane</keyword>
<accession>X1S403</accession>